<protein>
    <submittedName>
        <fullName evidence="1">Uncharacterized protein</fullName>
    </submittedName>
</protein>
<organism evidence="1 2">
    <name type="scientific">Cyanidium caldarium</name>
    <name type="common">Red alga</name>
    <dbReference type="NCBI Taxonomy" id="2771"/>
    <lineage>
        <taxon>Eukaryota</taxon>
        <taxon>Rhodophyta</taxon>
        <taxon>Bangiophyceae</taxon>
        <taxon>Cyanidiales</taxon>
        <taxon>Cyanidiaceae</taxon>
        <taxon>Cyanidium</taxon>
    </lineage>
</organism>
<proteinExistence type="predicted"/>
<keyword evidence="2" id="KW-1185">Reference proteome</keyword>
<evidence type="ECO:0000313" key="2">
    <source>
        <dbReference type="Proteomes" id="UP001301350"/>
    </source>
</evidence>
<reference evidence="1 2" key="1">
    <citation type="submission" date="2022-07" db="EMBL/GenBank/DDBJ databases">
        <title>Genome-wide signatures of adaptation to extreme environments.</title>
        <authorList>
            <person name="Cho C.H."/>
            <person name="Yoon H.S."/>
        </authorList>
    </citation>
    <scope>NUCLEOTIDE SEQUENCE [LARGE SCALE GENOMIC DNA]</scope>
    <source>
        <strain evidence="1 2">DBV 063 E5</strain>
    </source>
</reference>
<accession>A0AAV9IP56</accession>
<name>A0AAV9IP56_CYACA</name>
<dbReference type="EMBL" id="JANCYW010000001">
    <property type="protein sequence ID" value="KAK4534095.1"/>
    <property type="molecule type" value="Genomic_DNA"/>
</dbReference>
<dbReference type="AlphaFoldDB" id="A0AAV9IP56"/>
<comment type="caution">
    <text evidence="1">The sequence shown here is derived from an EMBL/GenBank/DDBJ whole genome shotgun (WGS) entry which is preliminary data.</text>
</comment>
<evidence type="ECO:0000313" key="1">
    <source>
        <dbReference type="EMBL" id="KAK4534095.1"/>
    </source>
</evidence>
<sequence length="189" mass="20766">MLQQGGAAEGMNVHDPRPLWMQSCLQAHLLILAEAVAEMTPAQRNATTETQREAPVPQGVYYPSRELVGALLAIGVRLRPRMRRADLSALAPRYHLISEADEATRFGGYYHGAPLSDVVAQPQPTMANGRVLAVAKAHKLALATVLPDTDTPGIIEDAVQRMNLLWGHGMPRRTITRCTVWRRGGSCRR</sequence>
<gene>
    <name evidence="1" type="ORF">CDCA_CDCA01G0120</name>
</gene>
<dbReference type="Proteomes" id="UP001301350">
    <property type="component" value="Unassembled WGS sequence"/>
</dbReference>